<feature type="repeat" description="TPR" evidence="5">
    <location>
        <begin position="633"/>
        <end position="666"/>
    </location>
</feature>
<dbReference type="AlphaFoldDB" id="A0A1I0CR46"/>
<evidence type="ECO:0000313" key="9">
    <source>
        <dbReference type="EMBL" id="SET22002.1"/>
    </source>
</evidence>
<dbReference type="EMBL" id="FOHU01000006">
    <property type="protein sequence ID" value="SET22002.1"/>
    <property type="molecule type" value="Genomic_DNA"/>
</dbReference>
<feature type="transmembrane region" description="Helical" evidence="7">
    <location>
        <begin position="461"/>
        <end position="479"/>
    </location>
</feature>
<evidence type="ECO:0000256" key="3">
    <source>
        <dbReference type="ARBA" id="ARBA00022989"/>
    </source>
</evidence>
<dbReference type="InterPro" id="IPR007016">
    <property type="entry name" value="O-antigen_ligase-rel_domated"/>
</dbReference>
<protein>
    <submittedName>
        <fullName evidence="9">O-antigen ligase</fullName>
    </submittedName>
</protein>
<evidence type="ECO:0000256" key="7">
    <source>
        <dbReference type="SAM" id="Phobius"/>
    </source>
</evidence>
<dbReference type="PANTHER" id="PTHR37422:SF13">
    <property type="entry name" value="LIPOPOLYSACCHARIDE BIOSYNTHESIS PROTEIN PA4999-RELATED"/>
    <property type="match status" value="1"/>
</dbReference>
<feature type="transmembrane region" description="Helical" evidence="7">
    <location>
        <begin position="219"/>
        <end position="235"/>
    </location>
</feature>
<dbReference type="STRING" id="426128.SAMN05660297_01717"/>
<dbReference type="RefSeq" id="WP_090442307.1">
    <property type="nucleotide sequence ID" value="NZ_FOHU01000006.1"/>
</dbReference>
<feature type="transmembrane region" description="Helical" evidence="7">
    <location>
        <begin position="306"/>
        <end position="328"/>
    </location>
</feature>
<feature type="transmembrane region" description="Helical" evidence="7">
    <location>
        <begin position="173"/>
        <end position="191"/>
    </location>
</feature>
<comment type="subcellular location">
    <subcellularLocation>
        <location evidence="1">Membrane</location>
        <topology evidence="1">Multi-pass membrane protein</topology>
    </subcellularLocation>
</comment>
<keyword evidence="9" id="KW-0436">Ligase</keyword>
<evidence type="ECO:0000256" key="2">
    <source>
        <dbReference type="ARBA" id="ARBA00022692"/>
    </source>
</evidence>
<dbReference type="GO" id="GO:0016020">
    <property type="term" value="C:membrane"/>
    <property type="evidence" value="ECO:0007669"/>
    <property type="project" value="UniProtKB-SubCell"/>
</dbReference>
<evidence type="ECO:0000256" key="1">
    <source>
        <dbReference type="ARBA" id="ARBA00004141"/>
    </source>
</evidence>
<dbReference type="Pfam" id="PF04932">
    <property type="entry name" value="Wzy_C"/>
    <property type="match status" value="1"/>
</dbReference>
<evidence type="ECO:0000256" key="6">
    <source>
        <dbReference type="SAM" id="Coils"/>
    </source>
</evidence>
<evidence type="ECO:0000259" key="8">
    <source>
        <dbReference type="Pfam" id="PF04932"/>
    </source>
</evidence>
<dbReference type="Gene3D" id="1.25.40.10">
    <property type="entry name" value="Tetratricopeptide repeat domain"/>
    <property type="match status" value="1"/>
</dbReference>
<dbReference type="Proteomes" id="UP000199568">
    <property type="component" value="Unassembled WGS sequence"/>
</dbReference>
<reference evidence="9 10" key="1">
    <citation type="submission" date="2016-10" db="EMBL/GenBank/DDBJ databases">
        <authorList>
            <person name="de Groot N.N."/>
        </authorList>
    </citation>
    <scope>NUCLEOTIDE SEQUENCE [LARGE SCALE GENOMIC DNA]</scope>
    <source>
        <strain evidence="9 10">DSM 18979</strain>
    </source>
</reference>
<name>A0A1I0CR46_9FIRM</name>
<feature type="transmembrane region" description="Helical" evidence="7">
    <location>
        <begin position="499"/>
        <end position="518"/>
    </location>
</feature>
<feature type="transmembrane region" description="Helical" evidence="7">
    <location>
        <begin position="130"/>
        <end position="153"/>
    </location>
</feature>
<dbReference type="InterPro" id="IPR051533">
    <property type="entry name" value="WaaL-like"/>
</dbReference>
<evidence type="ECO:0000313" key="10">
    <source>
        <dbReference type="Proteomes" id="UP000199568"/>
    </source>
</evidence>
<dbReference type="PROSITE" id="PS50005">
    <property type="entry name" value="TPR"/>
    <property type="match status" value="1"/>
</dbReference>
<feature type="transmembrane region" description="Helical" evidence="7">
    <location>
        <begin position="46"/>
        <end position="65"/>
    </location>
</feature>
<feature type="transmembrane region" description="Helical" evidence="7">
    <location>
        <begin position="273"/>
        <end position="294"/>
    </location>
</feature>
<sequence>MATKRIKKLYNKEEKRSGMKVQVLFLCIIVSFLPLFRGLFFEKEFYTASIMIALLALGAAIRNVLEKEKMVFSTWIEYLITAMMILYVVSFPLAINKHKAVFEAIKNTTYFLIFFITVSEIKGNKEISTISWSILLSGTIVSIIGIGASFGSFTYQDAFKEGMISSTFQYHNTFGAFMLATLFLAMGEITANEGWKKYTAVAMGYLLFFGLIFSYSRGAWLLLPVVGFIALVLMKKQTLKDIIFSFVGIILAFGITTPQIYKAIQTSNQALGWSWLLIGSITTVGVTYLLHRYVTTLHEQYINKKSLIVIISITTILLTILLTNGHMIRLFPETVSSRLATINLRTFTVVERGVFYQDALKVVKDYPILGTGGGGWAALYGQYKTYDYTTTEVHNNIMQSWIESGTIGLFLLLGIYACFLWISYKTIKNIEDQRLSNKLTGIICAVLAMMLHNTIDFNMSLGAYAVIFWLLIAIVTAAYKNYIPQPSKTNITRSLPKTAIIALSIVVLLLSGAFRLGIKNATTAIALAEEGDYYKSMEHLEKASRQYLYNATYHLDLAQLQLLIGLNAPDEALIEKSKKNVEKALSRDSNSMAVLQNAINYYTTIGEYARAVELVEKYLESHSLSDHTYNFSIDFYYAVGSIMMDTGETTEAEMYFERVLELEQRIEEINKELLHTKETVLRDVSDAPEWYVKQRFHINLDQNTIEKINIAKERLQQED</sequence>
<keyword evidence="5" id="KW-0802">TPR repeat</keyword>
<feature type="transmembrane region" description="Helical" evidence="7">
    <location>
        <begin position="401"/>
        <end position="423"/>
    </location>
</feature>
<feature type="coiled-coil region" evidence="6">
    <location>
        <begin position="652"/>
        <end position="718"/>
    </location>
</feature>
<keyword evidence="3 7" id="KW-1133">Transmembrane helix</keyword>
<dbReference type="InterPro" id="IPR019734">
    <property type="entry name" value="TPR_rpt"/>
</dbReference>
<keyword evidence="2 7" id="KW-0812">Transmembrane</keyword>
<dbReference type="PANTHER" id="PTHR37422">
    <property type="entry name" value="TEICHURONIC ACID BIOSYNTHESIS PROTEIN TUAE"/>
    <property type="match status" value="1"/>
</dbReference>
<gene>
    <name evidence="9" type="ORF">SAMN05660297_01717</name>
</gene>
<feature type="domain" description="O-antigen ligase-related" evidence="8">
    <location>
        <begin position="206"/>
        <end position="413"/>
    </location>
</feature>
<dbReference type="GO" id="GO:0016874">
    <property type="term" value="F:ligase activity"/>
    <property type="evidence" value="ECO:0007669"/>
    <property type="project" value="UniProtKB-KW"/>
</dbReference>
<keyword evidence="6" id="KW-0175">Coiled coil</keyword>
<feature type="transmembrane region" description="Helical" evidence="7">
    <location>
        <begin position="21"/>
        <end position="40"/>
    </location>
</feature>
<dbReference type="SUPFAM" id="SSF48452">
    <property type="entry name" value="TPR-like"/>
    <property type="match status" value="1"/>
</dbReference>
<dbReference type="OrthoDB" id="1808577at2"/>
<feature type="transmembrane region" description="Helical" evidence="7">
    <location>
        <begin position="242"/>
        <end position="261"/>
    </location>
</feature>
<keyword evidence="4 7" id="KW-0472">Membrane</keyword>
<organism evidence="9 10">
    <name type="scientific">Natronincola peptidivorans</name>
    <dbReference type="NCBI Taxonomy" id="426128"/>
    <lineage>
        <taxon>Bacteria</taxon>
        <taxon>Bacillati</taxon>
        <taxon>Bacillota</taxon>
        <taxon>Clostridia</taxon>
        <taxon>Peptostreptococcales</taxon>
        <taxon>Natronincolaceae</taxon>
        <taxon>Natronincola</taxon>
    </lineage>
</organism>
<dbReference type="InterPro" id="IPR011990">
    <property type="entry name" value="TPR-like_helical_dom_sf"/>
</dbReference>
<feature type="transmembrane region" description="Helical" evidence="7">
    <location>
        <begin position="77"/>
        <end position="95"/>
    </location>
</feature>
<evidence type="ECO:0000256" key="4">
    <source>
        <dbReference type="ARBA" id="ARBA00023136"/>
    </source>
</evidence>
<keyword evidence="10" id="KW-1185">Reference proteome</keyword>
<evidence type="ECO:0000256" key="5">
    <source>
        <dbReference type="PROSITE-ProRule" id="PRU00339"/>
    </source>
</evidence>
<accession>A0A1I0CR46</accession>
<proteinExistence type="predicted"/>